<reference evidence="1 2" key="1">
    <citation type="journal article" date="2018" name="Front. Plant Sci.">
        <title>Red Clover (Trifolium pratense) and Zigzag Clover (T. medium) - A Picture of Genomic Similarities and Differences.</title>
        <authorList>
            <person name="Dluhosova J."/>
            <person name="Istvanek J."/>
            <person name="Nedelnik J."/>
            <person name="Repkova J."/>
        </authorList>
    </citation>
    <scope>NUCLEOTIDE SEQUENCE [LARGE SCALE GENOMIC DNA]</scope>
    <source>
        <strain evidence="2">cv. 10/8</strain>
        <tissue evidence="1">Leaf</tissue>
    </source>
</reference>
<sequence>RPNHITRPKVRRKVGKHRLANRLHALHPHTIYHNRSQSIPPPAARQNSMKVLGIRVPFSEPKES</sequence>
<evidence type="ECO:0000313" key="2">
    <source>
        <dbReference type="Proteomes" id="UP000265520"/>
    </source>
</evidence>
<proteinExistence type="predicted"/>
<evidence type="ECO:0000313" key="1">
    <source>
        <dbReference type="EMBL" id="MCI82065.1"/>
    </source>
</evidence>
<accession>A0A392V558</accession>
<comment type="caution">
    <text evidence="1">The sequence shown here is derived from an EMBL/GenBank/DDBJ whole genome shotgun (WGS) entry which is preliminary data.</text>
</comment>
<name>A0A392V558_9FABA</name>
<dbReference type="AlphaFoldDB" id="A0A392V558"/>
<feature type="non-terminal residue" evidence="1">
    <location>
        <position position="1"/>
    </location>
</feature>
<organism evidence="1 2">
    <name type="scientific">Trifolium medium</name>
    <dbReference type="NCBI Taxonomy" id="97028"/>
    <lineage>
        <taxon>Eukaryota</taxon>
        <taxon>Viridiplantae</taxon>
        <taxon>Streptophyta</taxon>
        <taxon>Embryophyta</taxon>
        <taxon>Tracheophyta</taxon>
        <taxon>Spermatophyta</taxon>
        <taxon>Magnoliopsida</taxon>
        <taxon>eudicotyledons</taxon>
        <taxon>Gunneridae</taxon>
        <taxon>Pentapetalae</taxon>
        <taxon>rosids</taxon>
        <taxon>fabids</taxon>
        <taxon>Fabales</taxon>
        <taxon>Fabaceae</taxon>
        <taxon>Papilionoideae</taxon>
        <taxon>50 kb inversion clade</taxon>
        <taxon>NPAAA clade</taxon>
        <taxon>Hologalegina</taxon>
        <taxon>IRL clade</taxon>
        <taxon>Trifolieae</taxon>
        <taxon>Trifolium</taxon>
    </lineage>
</organism>
<dbReference type="EMBL" id="LXQA011034104">
    <property type="protein sequence ID" value="MCI82065.1"/>
    <property type="molecule type" value="Genomic_DNA"/>
</dbReference>
<keyword evidence="2" id="KW-1185">Reference proteome</keyword>
<protein>
    <submittedName>
        <fullName evidence="1">Uncharacterized protein</fullName>
    </submittedName>
</protein>
<dbReference type="Proteomes" id="UP000265520">
    <property type="component" value="Unassembled WGS sequence"/>
</dbReference>